<dbReference type="AlphaFoldDB" id="A0A0F8YRX4"/>
<organism evidence="1">
    <name type="scientific">marine sediment metagenome</name>
    <dbReference type="NCBI Taxonomy" id="412755"/>
    <lineage>
        <taxon>unclassified sequences</taxon>
        <taxon>metagenomes</taxon>
        <taxon>ecological metagenomes</taxon>
    </lineage>
</organism>
<dbReference type="Gene3D" id="3.90.550.10">
    <property type="entry name" value="Spore Coat Polysaccharide Biosynthesis Protein SpsA, Chain A"/>
    <property type="match status" value="1"/>
</dbReference>
<gene>
    <name evidence="1" type="ORF">LCGC14_2785970</name>
</gene>
<dbReference type="CDD" id="cd00761">
    <property type="entry name" value="Glyco_tranf_GTA_type"/>
    <property type="match status" value="1"/>
</dbReference>
<feature type="non-terminal residue" evidence="1">
    <location>
        <position position="189"/>
    </location>
</feature>
<dbReference type="EMBL" id="LAZR01051891">
    <property type="protein sequence ID" value="KKK84177.1"/>
    <property type="molecule type" value="Genomic_DNA"/>
</dbReference>
<proteinExistence type="predicted"/>
<name>A0A0F8YRX4_9ZZZZ</name>
<accession>A0A0F8YRX4</accession>
<dbReference type="InterPro" id="IPR029044">
    <property type="entry name" value="Nucleotide-diphossugar_trans"/>
</dbReference>
<dbReference type="SUPFAM" id="SSF53448">
    <property type="entry name" value="Nucleotide-diphospho-sugar transferases"/>
    <property type="match status" value="1"/>
</dbReference>
<evidence type="ECO:0008006" key="2">
    <source>
        <dbReference type="Google" id="ProtNLM"/>
    </source>
</evidence>
<sequence>MTNKEFDYPKISVWITSTGRYSLVRQDIESFVAHNTYPNWQWIIFESVPTEESLKYYNTPLLQSDKTIEYLKTVPNVHKLMIEPWPYWGDAAQTLLDVTDTDYFINLEDDWETICDPHEWFVDAIKLLRKKKDLYGLTGNLQRPIFDETWPGWTHSKYGKGVFKDDEHHYAYGMLVSMGGMLSKTEVAR</sequence>
<comment type="caution">
    <text evidence="1">The sequence shown here is derived from an EMBL/GenBank/DDBJ whole genome shotgun (WGS) entry which is preliminary data.</text>
</comment>
<evidence type="ECO:0000313" key="1">
    <source>
        <dbReference type="EMBL" id="KKK84177.1"/>
    </source>
</evidence>
<reference evidence="1" key="1">
    <citation type="journal article" date="2015" name="Nature">
        <title>Complex archaea that bridge the gap between prokaryotes and eukaryotes.</title>
        <authorList>
            <person name="Spang A."/>
            <person name="Saw J.H."/>
            <person name="Jorgensen S.L."/>
            <person name="Zaremba-Niedzwiedzka K."/>
            <person name="Martijn J."/>
            <person name="Lind A.E."/>
            <person name="van Eijk R."/>
            <person name="Schleper C."/>
            <person name="Guy L."/>
            <person name="Ettema T.J."/>
        </authorList>
    </citation>
    <scope>NUCLEOTIDE SEQUENCE</scope>
</reference>
<protein>
    <recommendedName>
        <fullName evidence="2">Glycosyltransferase 2-like domain-containing protein</fullName>
    </recommendedName>
</protein>